<evidence type="ECO:0000313" key="2">
    <source>
        <dbReference type="EMBL" id="GMS92789.1"/>
    </source>
</evidence>
<comment type="caution">
    <text evidence="2">The sequence shown here is derived from an EMBL/GenBank/DDBJ whole genome shotgun (WGS) entry which is preliminary data.</text>
</comment>
<dbReference type="AlphaFoldDB" id="A0AAV5TF06"/>
<gene>
    <name evidence="2" type="ORF">PENTCL1PPCAC_14964</name>
</gene>
<reference evidence="2" key="1">
    <citation type="submission" date="2023-10" db="EMBL/GenBank/DDBJ databases">
        <title>Genome assembly of Pristionchus species.</title>
        <authorList>
            <person name="Yoshida K."/>
            <person name="Sommer R.J."/>
        </authorList>
    </citation>
    <scope>NUCLEOTIDE SEQUENCE</scope>
    <source>
        <strain evidence="2">RS0144</strain>
    </source>
</reference>
<keyword evidence="3" id="KW-1185">Reference proteome</keyword>
<feature type="non-terminal residue" evidence="2">
    <location>
        <position position="1"/>
    </location>
</feature>
<accession>A0AAV5TF06</accession>
<dbReference type="Proteomes" id="UP001432027">
    <property type="component" value="Unassembled WGS sequence"/>
</dbReference>
<sequence length="78" mass="9182">LQQAMNIIESPEDFVSMGTKVFIRKHEDSRNQRASSKRQKMQTPALQAPFTRNLWMPLEWWREPSPVRSVLSIRATKI</sequence>
<name>A0AAV5TF06_9BILA</name>
<evidence type="ECO:0000256" key="1">
    <source>
        <dbReference type="SAM" id="MobiDB-lite"/>
    </source>
</evidence>
<protein>
    <submittedName>
        <fullName evidence="2">Uncharacterized protein</fullName>
    </submittedName>
</protein>
<feature type="region of interest" description="Disordered" evidence="1">
    <location>
        <begin position="26"/>
        <end position="46"/>
    </location>
</feature>
<organism evidence="2 3">
    <name type="scientific">Pristionchus entomophagus</name>
    <dbReference type="NCBI Taxonomy" id="358040"/>
    <lineage>
        <taxon>Eukaryota</taxon>
        <taxon>Metazoa</taxon>
        <taxon>Ecdysozoa</taxon>
        <taxon>Nematoda</taxon>
        <taxon>Chromadorea</taxon>
        <taxon>Rhabditida</taxon>
        <taxon>Rhabditina</taxon>
        <taxon>Diplogasteromorpha</taxon>
        <taxon>Diplogasteroidea</taxon>
        <taxon>Neodiplogasteridae</taxon>
        <taxon>Pristionchus</taxon>
    </lineage>
</organism>
<proteinExistence type="predicted"/>
<dbReference type="EMBL" id="BTSX01000004">
    <property type="protein sequence ID" value="GMS92789.1"/>
    <property type="molecule type" value="Genomic_DNA"/>
</dbReference>
<evidence type="ECO:0000313" key="3">
    <source>
        <dbReference type="Proteomes" id="UP001432027"/>
    </source>
</evidence>